<evidence type="ECO:0000256" key="4">
    <source>
        <dbReference type="RuleBase" id="RU004504"/>
    </source>
</evidence>
<keyword evidence="6" id="KW-0808">Transferase</keyword>
<evidence type="ECO:0000256" key="2">
    <source>
        <dbReference type="ARBA" id="ARBA00022898"/>
    </source>
</evidence>
<sequence>MNSINIQELNKYRADTSGCSCLVHFNNAGASLPPDVVIDTVVDYLKEEATYGGYETEYKNIARIEGVYQLIADLIGANKDEVAIFENASAAWGTAFKGLALADGDEIITCEQEYVTNIVGMADARKRGVKVTVITNDEHGNFPLAELENAITPNTKLIAVTHIPSSGGGILPINDIGKVANKHQVLYMIDACQTAGQYPIDVTAIGCDILSATGRKYLRAPRGTGFLFVKRSVQDRLSPVLKDFLAAGNVSLDGYNLRNDARRFELYEKSRALTLGLGKAIEYALAIGLERIWHRVQYLADITRSALNSIPGITVHDMGNEKCGIVTFSVNGIDSMLVRDKLVENGVNVSFGGQQATPIYMDKHQLKGIVRASLHYYNTEAEIAAMCDLLRRINN</sequence>
<evidence type="ECO:0000259" key="5">
    <source>
        <dbReference type="Pfam" id="PF00266"/>
    </source>
</evidence>
<dbReference type="eggNOG" id="COG0520">
    <property type="taxonomic scope" value="Bacteria"/>
</dbReference>
<proteinExistence type="inferred from homology"/>
<evidence type="ECO:0000256" key="3">
    <source>
        <dbReference type="RuleBase" id="RU004075"/>
    </source>
</evidence>
<dbReference type="Gene3D" id="3.90.1150.10">
    <property type="entry name" value="Aspartate Aminotransferase, domain 1"/>
    <property type="match status" value="1"/>
</dbReference>
<dbReference type="AlphaFoldDB" id="C6XVF4"/>
<dbReference type="PROSITE" id="PS00595">
    <property type="entry name" value="AA_TRANSFER_CLASS_5"/>
    <property type="match status" value="1"/>
</dbReference>
<keyword evidence="2" id="KW-0663">Pyridoxal phosphate</keyword>
<dbReference type="Gene3D" id="3.40.640.10">
    <property type="entry name" value="Type I PLP-dependent aspartate aminotransferase-like (Major domain)"/>
    <property type="match status" value="1"/>
</dbReference>
<gene>
    <name evidence="6" type="ordered locus">Phep_1811</name>
</gene>
<dbReference type="KEGG" id="phe:Phep_1811"/>
<dbReference type="PANTHER" id="PTHR43586">
    <property type="entry name" value="CYSTEINE DESULFURASE"/>
    <property type="match status" value="1"/>
</dbReference>
<evidence type="ECO:0000256" key="1">
    <source>
        <dbReference type="ARBA" id="ARBA00001933"/>
    </source>
</evidence>
<accession>C6XVF4</accession>
<evidence type="ECO:0000313" key="7">
    <source>
        <dbReference type="Proteomes" id="UP000000852"/>
    </source>
</evidence>
<dbReference type="PANTHER" id="PTHR43586:SF24">
    <property type="entry name" value="BLR4730 PROTEIN"/>
    <property type="match status" value="1"/>
</dbReference>
<dbReference type="SUPFAM" id="SSF53383">
    <property type="entry name" value="PLP-dependent transferases"/>
    <property type="match status" value="1"/>
</dbReference>
<dbReference type="InterPro" id="IPR015421">
    <property type="entry name" value="PyrdxlP-dep_Trfase_major"/>
</dbReference>
<dbReference type="InterPro" id="IPR020578">
    <property type="entry name" value="Aminotrans_V_PyrdxlP_BS"/>
</dbReference>
<dbReference type="InterPro" id="IPR015424">
    <property type="entry name" value="PyrdxlP-dep_Trfase"/>
</dbReference>
<dbReference type="GO" id="GO:0008483">
    <property type="term" value="F:transaminase activity"/>
    <property type="evidence" value="ECO:0007669"/>
    <property type="project" value="UniProtKB-KW"/>
</dbReference>
<comment type="similarity">
    <text evidence="3">Belongs to the class-V pyridoxal-phosphate-dependent aminotransferase family.</text>
</comment>
<keyword evidence="7" id="KW-1185">Reference proteome</keyword>
<dbReference type="OrthoDB" id="513408at2"/>
<dbReference type="HOGENOM" id="CLU_003433_2_1_10"/>
<organism evidence="6 7">
    <name type="scientific">Pedobacter heparinus (strain ATCC 13125 / DSM 2366 / CIP 104194 / JCM 7457 / NBRC 12017 / NCIMB 9290 / NRRL B-14731 / HIM 762-3)</name>
    <dbReference type="NCBI Taxonomy" id="485917"/>
    <lineage>
        <taxon>Bacteria</taxon>
        <taxon>Pseudomonadati</taxon>
        <taxon>Bacteroidota</taxon>
        <taxon>Sphingobacteriia</taxon>
        <taxon>Sphingobacteriales</taxon>
        <taxon>Sphingobacteriaceae</taxon>
        <taxon>Pedobacter</taxon>
    </lineage>
</organism>
<dbReference type="InterPro" id="IPR015422">
    <property type="entry name" value="PyrdxlP-dep_Trfase_small"/>
</dbReference>
<dbReference type="InterPro" id="IPR000192">
    <property type="entry name" value="Aminotrans_V_dom"/>
</dbReference>
<dbReference type="STRING" id="485917.Phep_1811"/>
<name>C6XVF4_PEDHD</name>
<protein>
    <submittedName>
        <fullName evidence="6">Aminotransferase class V</fullName>
    </submittedName>
</protein>
<dbReference type="EMBL" id="CP001681">
    <property type="protein sequence ID" value="ACU04020.1"/>
    <property type="molecule type" value="Genomic_DNA"/>
</dbReference>
<reference evidence="6 7" key="1">
    <citation type="journal article" date="2009" name="Stand. Genomic Sci.">
        <title>Complete genome sequence of Pedobacter heparinus type strain (HIM 762-3).</title>
        <authorList>
            <person name="Han C."/>
            <person name="Spring S."/>
            <person name="Lapidus A."/>
            <person name="Del Rio T.G."/>
            <person name="Tice H."/>
            <person name="Copeland A."/>
            <person name="Cheng J.F."/>
            <person name="Lucas S."/>
            <person name="Chen F."/>
            <person name="Nolan M."/>
            <person name="Bruce D."/>
            <person name="Goodwin L."/>
            <person name="Pitluck S."/>
            <person name="Ivanova N."/>
            <person name="Mavromatis K."/>
            <person name="Mikhailova N."/>
            <person name="Pati A."/>
            <person name="Chen A."/>
            <person name="Palaniappan K."/>
            <person name="Land M."/>
            <person name="Hauser L."/>
            <person name="Chang Y.J."/>
            <person name="Jeffries C.C."/>
            <person name="Saunders E."/>
            <person name="Chertkov O."/>
            <person name="Brettin T."/>
            <person name="Goker M."/>
            <person name="Rohde M."/>
            <person name="Bristow J."/>
            <person name="Eisen J.A."/>
            <person name="Markowitz V."/>
            <person name="Hugenholtz P."/>
            <person name="Kyrpides N.C."/>
            <person name="Klenk H.P."/>
            <person name="Detter J.C."/>
        </authorList>
    </citation>
    <scope>NUCLEOTIDE SEQUENCE [LARGE SCALE GENOMIC DNA]</scope>
    <source>
        <strain evidence="7">ATCC 13125 / DSM 2366 / CIP 104194 / JCM 7457 / NBRC 12017 / NCIMB 9290 / NRRL B-14731 / HIM 762-3</strain>
    </source>
</reference>
<comment type="cofactor">
    <cofactor evidence="1 4">
        <name>pyridoxal 5'-phosphate</name>
        <dbReference type="ChEBI" id="CHEBI:597326"/>
    </cofactor>
</comment>
<keyword evidence="6" id="KW-0032">Aminotransferase</keyword>
<dbReference type="RefSeq" id="WP_015807634.1">
    <property type="nucleotide sequence ID" value="NC_013061.1"/>
</dbReference>
<dbReference type="Proteomes" id="UP000000852">
    <property type="component" value="Chromosome"/>
</dbReference>
<dbReference type="Pfam" id="PF00266">
    <property type="entry name" value="Aminotran_5"/>
    <property type="match status" value="1"/>
</dbReference>
<evidence type="ECO:0000313" key="6">
    <source>
        <dbReference type="EMBL" id="ACU04020.1"/>
    </source>
</evidence>
<feature type="domain" description="Aminotransferase class V" evidence="5">
    <location>
        <begin position="24"/>
        <end position="385"/>
    </location>
</feature>